<accession>A0A2T6AT90</accession>
<dbReference type="PANTHER" id="PTHR30055:SF234">
    <property type="entry name" value="HTH-TYPE TRANSCRIPTIONAL REGULATOR BETI"/>
    <property type="match status" value="1"/>
</dbReference>
<keyword evidence="1" id="KW-0805">Transcription regulation</keyword>
<evidence type="ECO:0000259" key="5">
    <source>
        <dbReference type="PROSITE" id="PS50977"/>
    </source>
</evidence>
<dbReference type="Proteomes" id="UP000244224">
    <property type="component" value="Unassembled WGS sequence"/>
</dbReference>
<dbReference type="PANTHER" id="PTHR30055">
    <property type="entry name" value="HTH-TYPE TRANSCRIPTIONAL REGULATOR RUTR"/>
    <property type="match status" value="1"/>
</dbReference>
<dbReference type="OrthoDB" id="7914379at2"/>
<keyword evidence="7" id="KW-1185">Reference proteome</keyword>
<gene>
    <name evidence="6" type="ORF">C8N34_11460</name>
</gene>
<comment type="caution">
    <text evidence="6">The sequence shown here is derived from an EMBL/GenBank/DDBJ whole genome shotgun (WGS) entry which is preliminary data.</text>
</comment>
<name>A0A2T6AT90_9RHOB</name>
<sequence length="201" mass="21126">MREEARLRRQTQIEDAAYALLEEKGYAGATMQALARRAGASMETLYSWYGDKPGLFRALIARNAETVQQVLDGQAGTAGAATLIAVGESLLALLTGPRAVALNRAAAADATGALGAELAAGGRATVMPRIADLIARMAAACQIAPGDETPEALADLWLALLAGDLQLRRVIGAIPALNDTECKVRAERATRHLLRLFPPAP</sequence>
<dbReference type="SUPFAM" id="SSF46689">
    <property type="entry name" value="Homeodomain-like"/>
    <property type="match status" value="1"/>
</dbReference>
<dbReference type="Pfam" id="PF14246">
    <property type="entry name" value="TetR_C_7"/>
    <property type="match status" value="1"/>
</dbReference>
<dbReference type="Gene3D" id="1.10.10.60">
    <property type="entry name" value="Homeodomain-like"/>
    <property type="match status" value="1"/>
</dbReference>
<dbReference type="GO" id="GO:0000976">
    <property type="term" value="F:transcription cis-regulatory region binding"/>
    <property type="evidence" value="ECO:0007669"/>
    <property type="project" value="TreeGrafter"/>
</dbReference>
<dbReference type="InterPro" id="IPR039536">
    <property type="entry name" value="TetR_C_Proteobacteria"/>
</dbReference>
<proteinExistence type="predicted"/>
<evidence type="ECO:0000313" key="6">
    <source>
        <dbReference type="EMBL" id="PTX47040.1"/>
    </source>
</evidence>
<dbReference type="GO" id="GO:0003700">
    <property type="term" value="F:DNA-binding transcription factor activity"/>
    <property type="evidence" value="ECO:0007669"/>
    <property type="project" value="TreeGrafter"/>
</dbReference>
<keyword evidence="3" id="KW-0804">Transcription</keyword>
<evidence type="ECO:0000256" key="1">
    <source>
        <dbReference type="ARBA" id="ARBA00023015"/>
    </source>
</evidence>
<dbReference type="InterPro" id="IPR009057">
    <property type="entry name" value="Homeodomain-like_sf"/>
</dbReference>
<feature type="domain" description="HTH tetR-type" evidence="5">
    <location>
        <begin position="7"/>
        <end position="67"/>
    </location>
</feature>
<dbReference type="EMBL" id="QBKP01000014">
    <property type="protein sequence ID" value="PTX47040.1"/>
    <property type="molecule type" value="Genomic_DNA"/>
</dbReference>
<dbReference type="InterPro" id="IPR050109">
    <property type="entry name" value="HTH-type_TetR-like_transc_reg"/>
</dbReference>
<dbReference type="Gene3D" id="1.10.357.10">
    <property type="entry name" value="Tetracycline Repressor, domain 2"/>
    <property type="match status" value="1"/>
</dbReference>
<evidence type="ECO:0000256" key="4">
    <source>
        <dbReference type="PROSITE-ProRule" id="PRU00335"/>
    </source>
</evidence>
<protein>
    <submittedName>
        <fullName evidence="6">TetR family transcriptional regulator</fullName>
    </submittedName>
</protein>
<dbReference type="Pfam" id="PF00440">
    <property type="entry name" value="TetR_N"/>
    <property type="match status" value="1"/>
</dbReference>
<organism evidence="6 7">
    <name type="scientific">Gemmobacter caeni</name>
    <dbReference type="NCBI Taxonomy" id="589035"/>
    <lineage>
        <taxon>Bacteria</taxon>
        <taxon>Pseudomonadati</taxon>
        <taxon>Pseudomonadota</taxon>
        <taxon>Alphaproteobacteria</taxon>
        <taxon>Rhodobacterales</taxon>
        <taxon>Paracoccaceae</taxon>
        <taxon>Gemmobacter</taxon>
    </lineage>
</organism>
<dbReference type="AlphaFoldDB" id="A0A2T6AT90"/>
<feature type="DNA-binding region" description="H-T-H motif" evidence="4">
    <location>
        <begin position="30"/>
        <end position="49"/>
    </location>
</feature>
<dbReference type="PRINTS" id="PR00455">
    <property type="entry name" value="HTHTETR"/>
</dbReference>
<dbReference type="InterPro" id="IPR001647">
    <property type="entry name" value="HTH_TetR"/>
</dbReference>
<evidence type="ECO:0000256" key="2">
    <source>
        <dbReference type="ARBA" id="ARBA00023125"/>
    </source>
</evidence>
<reference evidence="6 7" key="1">
    <citation type="submission" date="2018-04" db="EMBL/GenBank/DDBJ databases">
        <title>Genomic Encyclopedia of Archaeal and Bacterial Type Strains, Phase II (KMG-II): from individual species to whole genera.</title>
        <authorList>
            <person name="Goeker M."/>
        </authorList>
    </citation>
    <scope>NUCLEOTIDE SEQUENCE [LARGE SCALE GENOMIC DNA]</scope>
    <source>
        <strain evidence="6 7">DSM 21823</strain>
    </source>
</reference>
<keyword evidence="2 4" id="KW-0238">DNA-binding</keyword>
<dbReference type="RefSeq" id="WP_108130049.1">
    <property type="nucleotide sequence ID" value="NZ_QBKP01000014.1"/>
</dbReference>
<evidence type="ECO:0000256" key="3">
    <source>
        <dbReference type="ARBA" id="ARBA00023163"/>
    </source>
</evidence>
<evidence type="ECO:0000313" key="7">
    <source>
        <dbReference type="Proteomes" id="UP000244224"/>
    </source>
</evidence>
<dbReference type="PROSITE" id="PS50977">
    <property type="entry name" value="HTH_TETR_2"/>
    <property type="match status" value="1"/>
</dbReference>